<dbReference type="InterPro" id="IPR003313">
    <property type="entry name" value="AraC-bd"/>
</dbReference>
<evidence type="ECO:0000256" key="1">
    <source>
        <dbReference type="ARBA" id="ARBA00023015"/>
    </source>
</evidence>
<keyword evidence="1" id="KW-0805">Transcription regulation</keyword>
<accession>A0A9D2SRR9</accession>
<dbReference type="AlphaFoldDB" id="A0A9D2SRR9"/>
<sequence>MKPAEYTEYAPYTGFGVEYVRNPQKNDMRMQHYHDSYEIYLQTAGERTLLLNDLRYTLRPGDLYFLKPFELHYTKSFESSYYERYLMNVPVSCLSPILTEAESASLFASLDSCVLHLDEKQAAEALEHFRRADRYSHRKGFLSEKLLCSSVLQMLSYISELLSRKEIAEGLSAEHIPDEIVSAIRFINRHYSESVTLEQAAQRVHMSRYHFCRIFHSATGATFLEYLYNVRLAKVHQLLLGSELSLNEIAVRCGFSSTQHLTRIFKAAYGMPPREFRKRAEERLIEGLRSSSPRI</sequence>
<dbReference type="PROSITE" id="PS00041">
    <property type="entry name" value="HTH_ARAC_FAMILY_1"/>
    <property type="match status" value="1"/>
</dbReference>
<evidence type="ECO:0000313" key="6">
    <source>
        <dbReference type="EMBL" id="HJC24466.1"/>
    </source>
</evidence>
<reference evidence="6" key="1">
    <citation type="journal article" date="2021" name="PeerJ">
        <title>Extensive microbial diversity within the chicken gut microbiome revealed by metagenomics and culture.</title>
        <authorList>
            <person name="Gilroy R."/>
            <person name="Ravi A."/>
            <person name="Getino M."/>
            <person name="Pursley I."/>
            <person name="Horton D.L."/>
            <person name="Alikhan N.F."/>
            <person name="Baker D."/>
            <person name="Gharbi K."/>
            <person name="Hall N."/>
            <person name="Watson M."/>
            <person name="Adriaenssens E.M."/>
            <person name="Foster-Nyarko E."/>
            <person name="Jarju S."/>
            <person name="Secka A."/>
            <person name="Antonio M."/>
            <person name="Oren A."/>
            <person name="Chaudhuri R.R."/>
            <person name="La Ragione R."/>
            <person name="Hildebrand F."/>
            <person name="Pallen M.J."/>
        </authorList>
    </citation>
    <scope>NUCLEOTIDE SEQUENCE</scope>
    <source>
        <strain evidence="6">USAMLcec2-132</strain>
    </source>
</reference>
<dbReference type="GO" id="GO:0043565">
    <property type="term" value="F:sequence-specific DNA binding"/>
    <property type="evidence" value="ECO:0007669"/>
    <property type="project" value="InterPro"/>
</dbReference>
<dbReference type="InterPro" id="IPR018060">
    <property type="entry name" value="HTH_AraC"/>
</dbReference>
<evidence type="ECO:0000256" key="2">
    <source>
        <dbReference type="ARBA" id="ARBA00023125"/>
    </source>
</evidence>
<dbReference type="SUPFAM" id="SSF51215">
    <property type="entry name" value="Regulatory protein AraC"/>
    <property type="match status" value="1"/>
</dbReference>
<evidence type="ECO:0000313" key="7">
    <source>
        <dbReference type="Proteomes" id="UP000823891"/>
    </source>
</evidence>
<organism evidence="6 7">
    <name type="scientific">Candidatus Eisenbergiella merdavium</name>
    <dbReference type="NCBI Taxonomy" id="2838551"/>
    <lineage>
        <taxon>Bacteria</taxon>
        <taxon>Bacillati</taxon>
        <taxon>Bacillota</taxon>
        <taxon>Clostridia</taxon>
        <taxon>Lachnospirales</taxon>
        <taxon>Lachnospiraceae</taxon>
        <taxon>Eisenbergiella</taxon>
    </lineage>
</organism>
<evidence type="ECO:0000256" key="4">
    <source>
        <dbReference type="ARBA" id="ARBA00023163"/>
    </source>
</evidence>
<feature type="domain" description="HTH araC/xylS-type" evidence="5">
    <location>
        <begin position="181"/>
        <end position="279"/>
    </location>
</feature>
<dbReference type="Gene3D" id="1.10.10.60">
    <property type="entry name" value="Homeodomain-like"/>
    <property type="match status" value="2"/>
</dbReference>
<dbReference type="Pfam" id="PF02311">
    <property type="entry name" value="AraC_binding"/>
    <property type="match status" value="1"/>
</dbReference>
<dbReference type="SUPFAM" id="SSF46689">
    <property type="entry name" value="Homeodomain-like"/>
    <property type="match status" value="2"/>
</dbReference>
<dbReference type="Proteomes" id="UP000823891">
    <property type="component" value="Unassembled WGS sequence"/>
</dbReference>
<dbReference type="InterPro" id="IPR009057">
    <property type="entry name" value="Homeodomain-like_sf"/>
</dbReference>
<dbReference type="PROSITE" id="PS01124">
    <property type="entry name" value="HTH_ARAC_FAMILY_2"/>
    <property type="match status" value="1"/>
</dbReference>
<keyword evidence="2" id="KW-0238">DNA-binding</keyword>
<dbReference type="InterPro" id="IPR014710">
    <property type="entry name" value="RmlC-like_jellyroll"/>
</dbReference>
<dbReference type="Pfam" id="PF12833">
    <property type="entry name" value="HTH_18"/>
    <property type="match status" value="1"/>
</dbReference>
<evidence type="ECO:0000256" key="3">
    <source>
        <dbReference type="ARBA" id="ARBA00023159"/>
    </source>
</evidence>
<dbReference type="InterPro" id="IPR018062">
    <property type="entry name" value="HTH_AraC-typ_CS"/>
</dbReference>
<dbReference type="EMBL" id="DWWS01000044">
    <property type="protein sequence ID" value="HJC24466.1"/>
    <property type="molecule type" value="Genomic_DNA"/>
</dbReference>
<name>A0A9D2SRR9_9FIRM</name>
<dbReference type="InterPro" id="IPR037923">
    <property type="entry name" value="HTH-like"/>
</dbReference>
<dbReference type="InterPro" id="IPR050204">
    <property type="entry name" value="AraC_XylS_family_regulators"/>
</dbReference>
<dbReference type="PANTHER" id="PTHR46796">
    <property type="entry name" value="HTH-TYPE TRANSCRIPTIONAL ACTIVATOR RHAS-RELATED"/>
    <property type="match status" value="1"/>
</dbReference>
<comment type="caution">
    <text evidence="6">The sequence shown here is derived from an EMBL/GenBank/DDBJ whole genome shotgun (WGS) entry which is preliminary data.</text>
</comment>
<evidence type="ECO:0000259" key="5">
    <source>
        <dbReference type="PROSITE" id="PS01124"/>
    </source>
</evidence>
<keyword evidence="3" id="KW-0010">Activator</keyword>
<keyword evidence="4" id="KW-0804">Transcription</keyword>
<dbReference type="SMART" id="SM00342">
    <property type="entry name" value="HTH_ARAC"/>
    <property type="match status" value="1"/>
</dbReference>
<dbReference type="Gene3D" id="2.60.120.10">
    <property type="entry name" value="Jelly Rolls"/>
    <property type="match status" value="1"/>
</dbReference>
<proteinExistence type="predicted"/>
<dbReference type="GO" id="GO:0003700">
    <property type="term" value="F:DNA-binding transcription factor activity"/>
    <property type="evidence" value="ECO:0007669"/>
    <property type="project" value="InterPro"/>
</dbReference>
<gene>
    <name evidence="6" type="ORF">H9761_12265</name>
</gene>
<reference evidence="6" key="2">
    <citation type="submission" date="2021-04" db="EMBL/GenBank/DDBJ databases">
        <authorList>
            <person name="Gilroy R."/>
        </authorList>
    </citation>
    <scope>NUCLEOTIDE SEQUENCE</scope>
    <source>
        <strain evidence="6">USAMLcec2-132</strain>
    </source>
</reference>
<protein>
    <submittedName>
        <fullName evidence="6">AraC family transcriptional regulator</fullName>
    </submittedName>
</protein>